<keyword evidence="3" id="KW-1185">Reference proteome</keyword>
<dbReference type="InterPro" id="IPR001173">
    <property type="entry name" value="Glyco_trans_2-like"/>
</dbReference>
<keyword evidence="2" id="KW-0808">Transferase</keyword>
<dbReference type="GO" id="GO:0016758">
    <property type="term" value="F:hexosyltransferase activity"/>
    <property type="evidence" value="ECO:0007669"/>
    <property type="project" value="UniProtKB-ARBA"/>
</dbReference>
<evidence type="ECO:0000313" key="3">
    <source>
        <dbReference type="Proteomes" id="UP000435304"/>
    </source>
</evidence>
<organism evidence="2 3">
    <name type="scientific">Auraticoccus cholistanensis</name>
    <dbReference type="NCBI Taxonomy" id="2656650"/>
    <lineage>
        <taxon>Bacteria</taxon>
        <taxon>Bacillati</taxon>
        <taxon>Actinomycetota</taxon>
        <taxon>Actinomycetes</taxon>
        <taxon>Propionibacteriales</taxon>
        <taxon>Propionibacteriaceae</taxon>
        <taxon>Auraticoccus</taxon>
    </lineage>
</organism>
<reference evidence="2 3" key="1">
    <citation type="submission" date="2019-12" db="EMBL/GenBank/DDBJ databases">
        <title>Auraticoccus cholistani sp. nov., an actinomycete isolated from soil of Cholistan desert.</title>
        <authorList>
            <person name="Cheema M.T."/>
        </authorList>
    </citation>
    <scope>NUCLEOTIDE SEQUENCE [LARGE SCALE GENOMIC DNA]</scope>
    <source>
        <strain evidence="2 3">F435</strain>
    </source>
</reference>
<dbReference type="SUPFAM" id="SSF53448">
    <property type="entry name" value="Nucleotide-diphospho-sugar transferases"/>
    <property type="match status" value="1"/>
</dbReference>
<dbReference type="Gene3D" id="3.90.550.10">
    <property type="entry name" value="Spore Coat Polysaccharide Biosynthesis Protein SpsA, Chain A"/>
    <property type="match status" value="1"/>
</dbReference>
<dbReference type="AlphaFoldDB" id="A0A6A9V293"/>
<comment type="caution">
    <text evidence="2">The sequence shown here is derived from an EMBL/GenBank/DDBJ whole genome shotgun (WGS) entry which is preliminary data.</text>
</comment>
<name>A0A6A9V293_9ACTN</name>
<dbReference type="PANTHER" id="PTHR22916">
    <property type="entry name" value="GLYCOSYLTRANSFERASE"/>
    <property type="match status" value="1"/>
</dbReference>
<feature type="domain" description="Glycosyltransferase 2-like" evidence="1">
    <location>
        <begin position="18"/>
        <end position="170"/>
    </location>
</feature>
<dbReference type="Proteomes" id="UP000435304">
    <property type="component" value="Unassembled WGS sequence"/>
</dbReference>
<dbReference type="Pfam" id="PF00535">
    <property type="entry name" value="Glycos_transf_2"/>
    <property type="match status" value="1"/>
</dbReference>
<dbReference type="InterPro" id="IPR029044">
    <property type="entry name" value="Nucleotide-diphossugar_trans"/>
</dbReference>
<accession>A0A6A9V293</accession>
<proteinExistence type="predicted"/>
<evidence type="ECO:0000313" key="2">
    <source>
        <dbReference type="EMBL" id="MVA77621.1"/>
    </source>
</evidence>
<sequence length="336" mass="37382">MAFTVRTCGLPSLRRVLSLIIPGKDVAAWVGDTLTSLVGQLPQGELQVVVVDDGSTDATSEVVAGFADRLPGLVLHRNESPVGLASARNQGLELATGSVLGFLDGDDWLARGHLARAVAALETLDVDFVRFDHVRVTEGRREQVRAPQARRGVPLNPRESILPTTDSTMVDYPYAWAGLYRRRLHEQGLLAFDDGLHTAEDRPWVWRLHLRTQSYAVVNTPGVMYRRGVTTSLTQVLDRRQLDFLTSYASCFALLAEDPEQDRFLPKLVRQLLAVLAHQLGRSAQMARPLRRELRERAAALLETVPGDLLEETVVQLGHQRERLLTPVLRRRGRAA</sequence>
<gene>
    <name evidence="2" type="ORF">GC722_16585</name>
</gene>
<protein>
    <submittedName>
        <fullName evidence="2">Glycosyltransferase</fullName>
    </submittedName>
</protein>
<evidence type="ECO:0000259" key="1">
    <source>
        <dbReference type="Pfam" id="PF00535"/>
    </source>
</evidence>
<dbReference type="EMBL" id="WPCU01000010">
    <property type="protein sequence ID" value="MVA77621.1"/>
    <property type="molecule type" value="Genomic_DNA"/>
</dbReference>
<dbReference type="PANTHER" id="PTHR22916:SF3">
    <property type="entry name" value="UDP-GLCNAC:BETAGAL BETA-1,3-N-ACETYLGLUCOSAMINYLTRANSFERASE-LIKE PROTEIN 1"/>
    <property type="match status" value="1"/>
</dbReference>
<dbReference type="CDD" id="cd00761">
    <property type="entry name" value="Glyco_tranf_GTA_type"/>
    <property type="match status" value="1"/>
</dbReference>